<feature type="domain" description="PurE" evidence="6">
    <location>
        <begin position="7"/>
        <end position="158"/>
    </location>
</feature>
<comment type="pathway">
    <text evidence="3 4">Purine metabolism; IMP biosynthesis via de novo pathway; 5-amino-1-(5-phospho-D-ribosyl)imidazole-4-carboxylate from 5-amino-1-(5-phospho-D-ribosyl)imidazole (N5-CAIR route): step 2/2.</text>
</comment>
<dbReference type="GO" id="GO:0034023">
    <property type="term" value="F:5-(carboxyamino)imidazole ribonucleotide mutase activity"/>
    <property type="evidence" value="ECO:0007669"/>
    <property type="project" value="UniProtKB-UniRule"/>
</dbReference>
<feature type="binding site" evidence="3 5">
    <location>
        <position position="15"/>
    </location>
    <ligand>
        <name>substrate</name>
    </ligand>
</feature>
<dbReference type="HAMAP" id="MF_01929">
    <property type="entry name" value="PurE_classI"/>
    <property type="match status" value="1"/>
</dbReference>
<dbReference type="PIRSF" id="PIRSF001338">
    <property type="entry name" value="AIR_carboxylase"/>
    <property type="match status" value="1"/>
</dbReference>
<dbReference type="InterPro" id="IPR033747">
    <property type="entry name" value="PurE_ClassI"/>
</dbReference>
<proteinExistence type="inferred from homology"/>
<evidence type="ECO:0000259" key="6">
    <source>
        <dbReference type="SMART" id="SM01001"/>
    </source>
</evidence>
<name>A0A7G9GR27_9FIRM</name>
<feature type="binding site" evidence="3 5">
    <location>
        <position position="45"/>
    </location>
    <ligand>
        <name>substrate</name>
    </ligand>
</feature>
<dbReference type="NCBIfam" id="TIGR01162">
    <property type="entry name" value="purE"/>
    <property type="match status" value="1"/>
</dbReference>
<dbReference type="PANTHER" id="PTHR23046">
    <property type="entry name" value="PHOSPHORIBOSYLAMINOIMIDAZOLE CARBOXYLASE CATALYTIC SUBUNIT"/>
    <property type="match status" value="1"/>
</dbReference>
<evidence type="ECO:0000256" key="4">
    <source>
        <dbReference type="PIRNR" id="PIRNR001338"/>
    </source>
</evidence>
<reference evidence="7 8" key="1">
    <citation type="submission" date="2020-08" db="EMBL/GenBank/DDBJ databases">
        <authorList>
            <person name="Liu C."/>
            <person name="Sun Q."/>
        </authorList>
    </citation>
    <scope>NUCLEOTIDE SEQUENCE [LARGE SCALE GENOMIC DNA]</scope>
    <source>
        <strain evidence="7 8">NSJ-61</strain>
    </source>
</reference>
<dbReference type="Pfam" id="PF00731">
    <property type="entry name" value="AIRC"/>
    <property type="match status" value="1"/>
</dbReference>
<comment type="similarity">
    <text evidence="3">Belongs to the AIR carboxylase family. Class I subfamily.</text>
</comment>
<dbReference type="InterPro" id="IPR024694">
    <property type="entry name" value="PurE_prokaryotes"/>
</dbReference>
<evidence type="ECO:0000256" key="2">
    <source>
        <dbReference type="ARBA" id="ARBA00023235"/>
    </source>
</evidence>
<keyword evidence="7" id="KW-0456">Lyase</keyword>
<keyword evidence="1 3" id="KW-0658">Purine biosynthesis</keyword>
<keyword evidence="2 3" id="KW-0413">Isomerase</keyword>
<dbReference type="GO" id="GO:0016829">
    <property type="term" value="F:lyase activity"/>
    <property type="evidence" value="ECO:0007669"/>
    <property type="project" value="UniProtKB-KW"/>
</dbReference>
<evidence type="ECO:0000313" key="7">
    <source>
        <dbReference type="EMBL" id="QNM13259.1"/>
    </source>
</evidence>
<dbReference type="RefSeq" id="WP_117454346.1">
    <property type="nucleotide sequence ID" value="NZ_CP060636.1"/>
</dbReference>
<comment type="function">
    <text evidence="3 4">Catalyzes the conversion of N5-carboxyaminoimidazole ribonucleotide (N5-CAIR) to 4-carboxy-5-aminoimidazole ribonucleotide (CAIR).</text>
</comment>
<dbReference type="SMART" id="SM01001">
    <property type="entry name" value="AIRC"/>
    <property type="match status" value="1"/>
</dbReference>
<organism evidence="7 8">
    <name type="scientific">[Eubacterium] hominis</name>
    <dbReference type="NCBI Taxonomy" id="2764325"/>
    <lineage>
        <taxon>Bacteria</taxon>
        <taxon>Bacillati</taxon>
        <taxon>Bacillota</taxon>
        <taxon>Erysipelotrichia</taxon>
        <taxon>Erysipelotrichales</taxon>
        <taxon>Erysipelotrichaceae</taxon>
        <taxon>Amedibacillus</taxon>
    </lineage>
</organism>
<gene>
    <name evidence="3 7" type="primary">purE</name>
    <name evidence="7" type="ORF">H9Q80_04720</name>
</gene>
<sequence length="167" mass="17236">MSENRKPIVSIVMGSRSDLPTMEACFNQLKEFDIPFEAHALSAHRTPDEVIKLSEGAKERGIKVIIAAAGGAAHLGGVLASSTTLPVIGVPIQTSALGGMDSLLSTVQMPGGIPVATVAIGKAGAKNAAILAAQMIALSDETLAEKLDAFKKSMADKVKADSVIEVE</sequence>
<dbReference type="EC" id="5.4.99.18" evidence="3 4"/>
<keyword evidence="8" id="KW-1185">Reference proteome</keyword>
<dbReference type="GO" id="GO:0006189">
    <property type="term" value="P:'de novo' IMP biosynthetic process"/>
    <property type="evidence" value="ECO:0007669"/>
    <property type="project" value="UniProtKB-UniRule"/>
</dbReference>
<evidence type="ECO:0000256" key="3">
    <source>
        <dbReference type="HAMAP-Rule" id="MF_01929"/>
    </source>
</evidence>
<dbReference type="InterPro" id="IPR000031">
    <property type="entry name" value="PurE_dom"/>
</dbReference>
<dbReference type="Gene3D" id="3.40.50.1970">
    <property type="match status" value="1"/>
</dbReference>
<feature type="binding site" evidence="3 5">
    <location>
        <position position="18"/>
    </location>
    <ligand>
        <name>substrate</name>
    </ligand>
</feature>
<comment type="catalytic activity">
    <reaction evidence="3 4">
        <text>5-carboxyamino-1-(5-phospho-D-ribosyl)imidazole + H(+) = 5-amino-1-(5-phospho-D-ribosyl)imidazole-4-carboxylate</text>
        <dbReference type="Rhea" id="RHEA:13193"/>
        <dbReference type="ChEBI" id="CHEBI:15378"/>
        <dbReference type="ChEBI" id="CHEBI:58730"/>
        <dbReference type="ChEBI" id="CHEBI:77657"/>
        <dbReference type="EC" id="5.4.99.18"/>
    </reaction>
</comment>
<dbReference type="KEGG" id="ehn:H9Q80_04720"/>
<dbReference type="UniPathway" id="UPA00074">
    <property type="reaction ID" value="UER00943"/>
</dbReference>
<evidence type="ECO:0000313" key="8">
    <source>
        <dbReference type="Proteomes" id="UP000515856"/>
    </source>
</evidence>
<evidence type="ECO:0000256" key="1">
    <source>
        <dbReference type="ARBA" id="ARBA00022755"/>
    </source>
</evidence>
<dbReference type="AlphaFoldDB" id="A0A7G9GR27"/>
<dbReference type="Proteomes" id="UP000515856">
    <property type="component" value="Chromosome"/>
</dbReference>
<protein>
    <recommendedName>
        <fullName evidence="3 4">N5-carboxyaminoimidazole ribonucleotide mutase</fullName>
        <shortName evidence="3 4">N5-CAIR mutase</shortName>
        <ecNumber evidence="3 4">5.4.99.18</ecNumber>
    </recommendedName>
    <alternativeName>
        <fullName evidence="3">5-(carboxyamino)imidazole ribonucleotide mutase</fullName>
    </alternativeName>
</protein>
<dbReference type="PANTHER" id="PTHR23046:SF2">
    <property type="entry name" value="PHOSPHORIBOSYLAMINOIMIDAZOLE CARBOXYLASE"/>
    <property type="match status" value="1"/>
</dbReference>
<accession>A0A7G9GR27</accession>
<dbReference type="EMBL" id="CP060636">
    <property type="protein sequence ID" value="QNM13259.1"/>
    <property type="molecule type" value="Genomic_DNA"/>
</dbReference>
<dbReference type="SUPFAM" id="SSF52255">
    <property type="entry name" value="N5-CAIR mutase (phosphoribosylaminoimidazole carboxylase, PurE)"/>
    <property type="match status" value="1"/>
</dbReference>
<evidence type="ECO:0000256" key="5">
    <source>
        <dbReference type="PIRSR" id="PIRSR001338-1"/>
    </source>
</evidence>